<gene>
    <name evidence="9" type="ORF">N5I32_04230</name>
</gene>
<keyword evidence="10" id="KW-1185">Reference proteome</keyword>
<feature type="transmembrane region" description="Helical" evidence="7">
    <location>
        <begin position="341"/>
        <end position="360"/>
    </location>
</feature>
<evidence type="ECO:0000313" key="10">
    <source>
        <dbReference type="Proteomes" id="UP001205601"/>
    </source>
</evidence>
<keyword evidence="5 7" id="KW-1133">Transmembrane helix</keyword>
<evidence type="ECO:0000313" key="9">
    <source>
        <dbReference type="EMBL" id="MCT8328719.1"/>
    </source>
</evidence>
<evidence type="ECO:0000256" key="7">
    <source>
        <dbReference type="RuleBase" id="RU363032"/>
    </source>
</evidence>
<feature type="transmembrane region" description="Helical" evidence="7">
    <location>
        <begin position="198"/>
        <end position="219"/>
    </location>
</feature>
<dbReference type="PANTHER" id="PTHR43744">
    <property type="entry name" value="ABC TRANSPORTER PERMEASE PROTEIN MG189-RELATED-RELATED"/>
    <property type="match status" value="1"/>
</dbReference>
<dbReference type="CDD" id="cd06261">
    <property type="entry name" value="TM_PBP2"/>
    <property type="match status" value="1"/>
</dbReference>
<organism evidence="9 10">
    <name type="scientific">Albidovulum sediminis</name>
    <dbReference type="NCBI Taxonomy" id="3066345"/>
    <lineage>
        <taxon>Bacteria</taxon>
        <taxon>Pseudomonadati</taxon>
        <taxon>Pseudomonadota</taxon>
        <taxon>Alphaproteobacteria</taxon>
        <taxon>Rhodobacterales</taxon>
        <taxon>Paracoccaceae</taxon>
        <taxon>Albidovulum</taxon>
    </lineage>
</organism>
<dbReference type="RefSeq" id="WP_261494143.1">
    <property type="nucleotide sequence ID" value="NZ_JAOCQF010000001.1"/>
</dbReference>
<feature type="domain" description="ABC transmembrane type-1" evidence="8">
    <location>
        <begin position="163"/>
        <end position="360"/>
    </location>
</feature>
<accession>A0ABT2NIH5</accession>
<keyword evidence="3" id="KW-1003">Cell membrane</keyword>
<dbReference type="SUPFAM" id="SSF161098">
    <property type="entry name" value="MetI-like"/>
    <property type="match status" value="1"/>
</dbReference>
<evidence type="ECO:0000256" key="6">
    <source>
        <dbReference type="ARBA" id="ARBA00023136"/>
    </source>
</evidence>
<keyword evidence="2 7" id="KW-0813">Transport</keyword>
<protein>
    <submittedName>
        <fullName evidence="9">Carbohydrate ABC transporter permease</fullName>
    </submittedName>
</protein>
<evidence type="ECO:0000256" key="5">
    <source>
        <dbReference type="ARBA" id="ARBA00022989"/>
    </source>
</evidence>
<comment type="similarity">
    <text evidence="7">Belongs to the binding-protein-dependent transport system permease family.</text>
</comment>
<sequence>MRRGGPWAAHLAVAVFVLLWTLPLLGLVVTSLRDRDQIAASGWWTAFSGVTLTRTFRTPPGGEGAQPGGRYALAGNALEGGGRVEAFGIDARRPAAFHPGAVADLGKGATLTVQADGAYSLTAPHGLAAPQGQRIFLTATVGPSPTLQNYADVLAATGIARSLLNSAIVAVPSTLFPVGLAVFAAYALAWMPFAGRRLVLAAVLGLMAVPLQVALIPLLKVHNAAGQALGLDPKGFVGVWLAHTGFGLPLAIYLIRNAMAALPREVIDSARLDGASDLAILTRIVLPLAAPAIAGFAVFQFIWTWNDLLVALVFLGPQGDRLVLTGRLLNLVGTHGGQWDILAASACVSVAVPVAVFLAFQRLLVRGLLSGVAD</sequence>
<dbReference type="EMBL" id="JAOCQF010000001">
    <property type="protein sequence ID" value="MCT8328719.1"/>
    <property type="molecule type" value="Genomic_DNA"/>
</dbReference>
<comment type="caution">
    <text evidence="9">The sequence shown here is derived from an EMBL/GenBank/DDBJ whole genome shotgun (WGS) entry which is preliminary data.</text>
</comment>
<dbReference type="InterPro" id="IPR000515">
    <property type="entry name" value="MetI-like"/>
</dbReference>
<reference evidence="10" key="1">
    <citation type="submission" date="2023-07" db="EMBL/GenBank/DDBJ databases">
        <title>Defluviimonas sediminis sp. nov., isolated from mangrove sediment.</title>
        <authorList>
            <person name="Liu L."/>
            <person name="Li J."/>
            <person name="Huang Y."/>
            <person name="Pan J."/>
            <person name="Li M."/>
        </authorList>
    </citation>
    <scope>NUCLEOTIDE SEQUENCE [LARGE SCALE GENOMIC DNA]</scope>
    <source>
        <strain evidence="10">FT324</strain>
    </source>
</reference>
<evidence type="ECO:0000259" key="8">
    <source>
        <dbReference type="PROSITE" id="PS50928"/>
    </source>
</evidence>
<dbReference type="InterPro" id="IPR035906">
    <property type="entry name" value="MetI-like_sf"/>
</dbReference>
<evidence type="ECO:0000256" key="2">
    <source>
        <dbReference type="ARBA" id="ARBA00022448"/>
    </source>
</evidence>
<keyword evidence="6 7" id="KW-0472">Membrane</keyword>
<feature type="transmembrane region" description="Helical" evidence="7">
    <location>
        <begin position="280"/>
        <end position="303"/>
    </location>
</feature>
<name>A0ABT2NIH5_9RHOB</name>
<evidence type="ECO:0000256" key="1">
    <source>
        <dbReference type="ARBA" id="ARBA00004651"/>
    </source>
</evidence>
<dbReference type="Gene3D" id="1.10.3720.10">
    <property type="entry name" value="MetI-like"/>
    <property type="match status" value="1"/>
</dbReference>
<feature type="transmembrane region" description="Helical" evidence="7">
    <location>
        <begin position="167"/>
        <end position="191"/>
    </location>
</feature>
<keyword evidence="4 7" id="KW-0812">Transmembrane</keyword>
<evidence type="ECO:0000256" key="4">
    <source>
        <dbReference type="ARBA" id="ARBA00022692"/>
    </source>
</evidence>
<dbReference type="Proteomes" id="UP001205601">
    <property type="component" value="Unassembled WGS sequence"/>
</dbReference>
<evidence type="ECO:0000256" key="3">
    <source>
        <dbReference type="ARBA" id="ARBA00022475"/>
    </source>
</evidence>
<proteinExistence type="inferred from homology"/>
<dbReference type="PANTHER" id="PTHR43744:SF4">
    <property type="entry name" value="OSMOPROTECTIVE COMPOUNDS UPTAKE PERMEASE PROTEIN GGTD"/>
    <property type="match status" value="1"/>
</dbReference>
<feature type="transmembrane region" description="Helical" evidence="7">
    <location>
        <begin position="239"/>
        <end position="259"/>
    </location>
</feature>
<dbReference type="Pfam" id="PF00528">
    <property type="entry name" value="BPD_transp_1"/>
    <property type="match status" value="1"/>
</dbReference>
<dbReference type="PROSITE" id="PS50928">
    <property type="entry name" value="ABC_TM1"/>
    <property type="match status" value="1"/>
</dbReference>
<comment type="subcellular location">
    <subcellularLocation>
        <location evidence="1 7">Cell membrane</location>
        <topology evidence="1 7">Multi-pass membrane protein</topology>
    </subcellularLocation>
</comment>